<dbReference type="CDD" id="cd06223">
    <property type="entry name" value="PRTases_typeI"/>
    <property type="match status" value="1"/>
</dbReference>
<feature type="region of interest" description="Disordered" evidence="2">
    <location>
        <begin position="155"/>
        <end position="178"/>
    </location>
</feature>
<comment type="similarity">
    <text evidence="1">Belongs to the ComF/GntX family.</text>
</comment>
<evidence type="ECO:0000256" key="2">
    <source>
        <dbReference type="SAM" id="MobiDB-lite"/>
    </source>
</evidence>
<dbReference type="EMBL" id="JBHRSZ010000010">
    <property type="protein sequence ID" value="MFC3153523.1"/>
    <property type="molecule type" value="Genomic_DNA"/>
</dbReference>
<dbReference type="SUPFAM" id="SSF53271">
    <property type="entry name" value="PRTase-like"/>
    <property type="match status" value="1"/>
</dbReference>
<reference evidence="5" key="1">
    <citation type="journal article" date="2019" name="Int. J. Syst. Evol. Microbiol.">
        <title>The Global Catalogue of Microorganisms (GCM) 10K type strain sequencing project: providing services to taxonomists for standard genome sequencing and annotation.</title>
        <authorList>
            <consortium name="The Broad Institute Genomics Platform"/>
            <consortium name="The Broad Institute Genome Sequencing Center for Infectious Disease"/>
            <person name="Wu L."/>
            <person name="Ma J."/>
        </authorList>
    </citation>
    <scope>NUCLEOTIDE SEQUENCE [LARGE SCALE GENOMIC DNA]</scope>
    <source>
        <strain evidence="5">KCTC 52438</strain>
    </source>
</reference>
<dbReference type="Proteomes" id="UP001595476">
    <property type="component" value="Unassembled WGS sequence"/>
</dbReference>
<dbReference type="InterPro" id="IPR051910">
    <property type="entry name" value="ComF/GntX_DNA_util-trans"/>
</dbReference>
<evidence type="ECO:0000256" key="1">
    <source>
        <dbReference type="ARBA" id="ARBA00008007"/>
    </source>
</evidence>
<dbReference type="PANTHER" id="PTHR47505">
    <property type="entry name" value="DNA UTILIZATION PROTEIN YHGH"/>
    <property type="match status" value="1"/>
</dbReference>
<keyword evidence="5" id="KW-1185">Reference proteome</keyword>
<dbReference type="InterPro" id="IPR029057">
    <property type="entry name" value="PRTase-like"/>
</dbReference>
<dbReference type="RefSeq" id="WP_386723446.1">
    <property type="nucleotide sequence ID" value="NZ_JBHRSZ010000010.1"/>
</dbReference>
<evidence type="ECO:0000259" key="3">
    <source>
        <dbReference type="Pfam" id="PF00156"/>
    </source>
</evidence>
<dbReference type="Gene3D" id="3.40.50.2020">
    <property type="match status" value="1"/>
</dbReference>
<evidence type="ECO:0000313" key="4">
    <source>
        <dbReference type="EMBL" id="MFC3153523.1"/>
    </source>
</evidence>
<accession>A0ABV7HLD9</accession>
<protein>
    <submittedName>
        <fullName evidence="4">ComF family protein</fullName>
    </submittedName>
</protein>
<dbReference type="Pfam" id="PF00156">
    <property type="entry name" value="Pribosyltran"/>
    <property type="match status" value="1"/>
</dbReference>
<gene>
    <name evidence="4" type="ORF">ACFOEK_20960</name>
</gene>
<comment type="caution">
    <text evidence="4">The sequence shown here is derived from an EMBL/GenBank/DDBJ whole genome shotgun (WGS) entry which is preliminary data.</text>
</comment>
<evidence type="ECO:0000313" key="5">
    <source>
        <dbReference type="Proteomes" id="UP001595476"/>
    </source>
</evidence>
<dbReference type="PANTHER" id="PTHR47505:SF1">
    <property type="entry name" value="DNA UTILIZATION PROTEIN YHGH"/>
    <property type="match status" value="1"/>
</dbReference>
<organism evidence="4 5">
    <name type="scientific">Litoribrevibacter euphylliae</name>
    <dbReference type="NCBI Taxonomy" id="1834034"/>
    <lineage>
        <taxon>Bacteria</taxon>
        <taxon>Pseudomonadati</taxon>
        <taxon>Pseudomonadota</taxon>
        <taxon>Gammaproteobacteria</taxon>
        <taxon>Oceanospirillales</taxon>
        <taxon>Oceanospirillaceae</taxon>
        <taxon>Litoribrevibacter</taxon>
    </lineage>
</organism>
<feature type="domain" description="Phosphoribosyltransferase" evidence="3">
    <location>
        <begin position="121"/>
        <end position="223"/>
    </location>
</feature>
<feature type="compositionally biased region" description="Basic residues" evidence="2">
    <location>
        <begin position="160"/>
        <end position="170"/>
    </location>
</feature>
<name>A0ABV7HLD9_9GAMM</name>
<proteinExistence type="inferred from homology"/>
<dbReference type="InterPro" id="IPR000836">
    <property type="entry name" value="PRTase_dom"/>
</dbReference>
<sequence length="228" mass="26254">MIANNHCRLCYFPLTTANAYFCTECTFTLPFITNYCSSCALPTNTPLTTCGHCQKTPYFFDNAFSLFEYTGQIQTLIHQFKANQLINLNQLQMWLFSAYYHKFNERKIDALIPIPSSIKSIIKRGHVPAQTLASLLSHRTSLPIHTNLFSKRWFTPSQKNRNKQSRKHSQQFKPHQQRIERLPKTSRILLIDDVMTTGESANEIARHLKAAGIQQVDVLTIARTPLKH</sequence>